<proteinExistence type="predicted"/>
<dbReference type="AlphaFoldDB" id="A0A1R1XY71"/>
<feature type="region of interest" description="Disordered" evidence="1">
    <location>
        <begin position="128"/>
        <end position="177"/>
    </location>
</feature>
<reference evidence="2 3" key="1">
    <citation type="submission" date="2017-01" db="EMBL/GenBank/DDBJ databases">
        <authorList>
            <person name="Mah S.A."/>
            <person name="Swanson W.J."/>
            <person name="Moy G.W."/>
            <person name="Vacquier V.D."/>
        </authorList>
    </citation>
    <scope>NUCLEOTIDE SEQUENCE [LARGE SCALE GENOMIC DNA]</scope>
    <source>
        <strain evidence="2 3">GSMNP</strain>
    </source>
</reference>
<evidence type="ECO:0000313" key="3">
    <source>
        <dbReference type="Proteomes" id="UP000187283"/>
    </source>
</evidence>
<evidence type="ECO:0000256" key="1">
    <source>
        <dbReference type="SAM" id="MobiDB-lite"/>
    </source>
</evidence>
<gene>
    <name evidence="2" type="ORF">AYI70_g4663</name>
</gene>
<keyword evidence="3" id="KW-1185">Reference proteome</keyword>
<accession>A0A1R1XY71</accession>
<evidence type="ECO:0000313" key="2">
    <source>
        <dbReference type="EMBL" id="OMJ19555.1"/>
    </source>
</evidence>
<protein>
    <submittedName>
        <fullName evidence="2">Uncharacterized protein</fullName>
    </submittedName>
</protein>
<comment type="caution">
    <text evidence="2">The sequence shown here is derived from an EMBL/GenBank/DDBJ whole genome shotgun (WGS) entry which is preliminary data.</text>
</comment>
<feature type="compositionally biased region" description="Low complexity" evidence="1">
    <location>
        <begin position="136"/>
        <end position="151"/>
    </location>
</feature>
<sequence length="269" mass="30574">MELISKSSIYFFISADSTIDNFEKTQTKTQGYYYNLRGKNDDSQVFVEITTDLKFLKEDNLESYGRTDNSWFRENIPDLSELPRDIKYNESKTFFPAVIKITLKDKKWPSWLHDLCFDAAHPSLTEDFVPSEGEYTPSTNSESSSKNGSPTISRANSSTSITISVPNKVSEAKQEKPLRRFPESGLYRSSSESAYFFSHFNTSSASNLNTDQNKSVPFTKEGIEGVLNLNSDLNNSAKESWVRMRSNNDFIDIMRYSKATALAKQIILS</sequence>
<dbReference type="EMBL" id="LSSN01001455">
    <property type="protein sequence ID" value="OMJ19555.1"/>
    <property type="molecule type" value="Genomic_DNA"/>
</dbReference>
<dbReference type="Gene3D" id="3.20.100.30">
    <property type="entry name" value="VTC, catalytic tunnel domain"/>
    <property type="match status" value="1"/>
</dbReference>
<name>A0A1R1XY71_9FUNG</name>
<feature type="compositionally biased region" description="Polar residues" evidence="1">
    <location>
        <begin position="152"/>
        <end position="167"/>
    </location>
</feature>
<dbReference type="InterPro" id="IPR042267">
    <property type="entry name" value="VTC_sf"/>
</dbReference>
<organism evidence="2 3">
    <name type="scientific">Smittium culicis</name>
    <dbReference type="NCBI Taxonomy" id="133412"/>
    <lineage>
        <taxon>Eukaryota</taxon>
        <taxon>Fungi</taxon>
        <taxon>Fungi incertae sedis</taxon>
        <taxon>Zoopagomycota</taxon>
        <taxon>Kickxellomycotina</taxon>
        <taxon>Harpellomycetes</taxon>
        <taxon>Harpellales</taxon>
        <taxon>Legeriomycetaceae</taxon>
        <taxon>Smittium</taxon>
    </lineage>
</organism>
<dbReference type="Proteomes" id="UP000187283">
    <property type="component" value="Unassembled WGS sequence"/>
</dbReference>